<gene>
    <name evidence="2" type="ORF">C7H83_10095</name>
</gene>
<name>A0A3G5FKB2_TETHA</name>
<keyword evidence="2" id="KW-0176">Collagen</keyword>
<evidence type="ECO:0000256" key="1">
    <source>
        <dbReference type="SAM" id="MobiDB-lite"/>
    </source>
</evidence>
<dbReference type="RefSeq" id="WP_103893036.1">
    <property type="nucleotide sequence ID" value="NZ_CP027768.1"/>
</dbReference>
<dbReference type="EMBL" id="CP027768">
    <property type="protein sequence ID" value="AYW50793.1"/>
    <property type="molecule type" value="Genomic_DNA"/>
</dbReference>
<sequence>MAYEPTKWNTGDDITAEKLNKIEQGIQNEQEGPQGEPGNDGSDGSRGPRGPQGERGPAGSDGFGTEEQYNDIISRLEALEGSE</sequence>
<dbReference type="AlphaFoldDB" id="A0A3G5FKB2"/>
<feature type="compositionally biased region" description="Low complexity" evidence="1">
    <location>
        <begin position="48"/>
        <end position="58"/>
    </location>
</feature>
<evidence type="ECO:0000313" key="2">
    <source>
        <dbReference type="EMBL" id="AYW50793.1"/>
    </source>
</evidence>
<protein>
    <submittedName>
        <fullName evidence="2">Collagen-like protein</fullName>
    </submittedName>
</protein>
<proteinExistence type="predicted"/>
<organism evidence="2 3">
    <name type="scientific">Tetragenococcus halophilus</name>
    <name type="common">Pediococcus halophilus</name>
    <dbReference type="NCBI Taxonomy" id="51669"/>
    <lineage>
        <taxon>Bacteria</taxon>
        <taxon>Bacillati</taxon>
        <taxon>Bacillota</taxon>
        <taxon>Bacilli</taxon>
        <taxon>Lactobacillales</taxon>
        <taxon>Enterococcaceae</taxon>
        <taxon>Tetragenococcus</taxon>
    </lineage>
</organism>
<reference evidence="2 3" key="1">
    <citation type="journal article" date="2012" name="Int. J. Syst. Evol. Microbiol.">
        <title>Characterization of Tetragenococcus strains from sugar thick juice reveals a novel species, Tetragenococcus osmophilus sp. nov., and divides Tetragenococcus halophilus into two subspecies, T. halophilus subsp. halophilus subsp. nov. and T. halophilus subsp. flandriensis subsp. nov.</title>
        <authorList>
            <person name="Juste A."/>
            <person name="Van Trappen S."/>
            <person name="Verreth C."/>
            <person name="Cleenwerck I."/>
            <person name="De Vos P."/>
            <person name="Lievens B."/>
            <person name="Willems K.A."/>
        </authorList>
    </citation>
    <scope>NUCLEOTIDE SEQUENCE [LARGE SCALE GENOMIC DNA]</scope>
    <source>
        <strain evidence="2 3">LMG 26042</strain>
    </source>
</reference>
<feature type="region of interest" description="Disordered" evidence="1">
    <location>
        <begin position="1"/>
        <end position="71"/>
    </location>
</feature>
<dbReference type="Gene3D" id="1.20.5.320">
    <property type="entry name" value="6-Phosphogluconate Dehydrogenase, domain 3"/>
    <property type="match status" value="1"/>
</dbReference>
<dbReference type="Proteomes" id="UP000280475">
    <property type="component" value="Chromosome"/>
</dbReference>
<accession>A0A3G5FKB2</accession>
<evidence type="ECO:0000313" key="3">
    <source>
        <dbReference type="Proteomes" id="UP000280475"/>
    </source>
</evidence>